<feature type="transmembrane region" description="Helical" evidence="8">
    <location>
        <begin position="276"/>
        <end position="301"/>
    </location>
</feature>
<feature type="transmembrane region" description="Helical" evidence="8">
    <location>
        <begin position="63"/>
        <end position="83"/>
    </location>
</feature>
<dbReference type="EMBL" id="QKRX01000015">
    <property type="protein sequence ID" value="RAU16860.1"/>
    <property type="molecule type" value="Genomic_DNA"/>
</dbReference>
<organism evidence="9 10">
    <name type="scientific">Nitrincola tibetensis</name>
    <dbReference type="NCBI Taxonomy" id="2219697"/>
    <lineage>
        <taxon>Bacteria</taxon>
        <taxon>Pseudomonadati</taxon>
        <taxon>Pseudomonadota</taxon>
        <taxon>Gammaproteobacteria</taxon>
        <taxon>Oceanospirillales</taxon>
        <taxon>Oceanospirillaceae</taxon>
        <taxon>Nitrincola</taxon>
    </lineage>
</organism>
<evidence type="ECO:0000256" key="2">
    <source>
        <dbReference type="ARBA" id="ARBA00010145"/>
    </source>
</evidence>
<dbReference type="PANTHER" id="PTHR36838">
    <property type="entry name" value="AUXIN EFFLUX CARRIER FAMILY PROTEIN"/>
    <property type="match status" value="1"/>
</dbReference>
<evidence type="ECO:0000256" key="3">
    <source>
        <dbReference type="ARBA" id="ARBA00022448"/>
    </source>
</evidence>
<evidence type="ECO:0000313" key="10">
    <source>
        <dbReference type="Proteomes" id="UP000250744"/>
    </source>
</evidence>
<accession>A0A364NIK7</accession>
<evidence type="ECO:0000256" key="4">
    <source>
        <dbReference type="ARBA" id="ARBA00022475"/>
    </source>
</evidence>
<feature type="transmembrane region" description="Helical" evidence="8">
    <location>
        <begin position="38"/>
        <end position="57"/>
    </location>
</feature>
<comment type="subcellular location">
    <subcellularLocation>
        <location evidence="1">Cell membrane</location>
        <topology evidence="1">Multi-pass membrane protein</topology>
    </subcellularLocation>
</comment>
<name>A0A364NIK7_9GAMM</name>
<keyword evidence="6 8" id="KW-1133">Transmembrane helix</keyword>
<sequence length="302" mass="31574">MLQIISALVPIFALLMIGFFARRHGFPGEGFWAPAERFTYYLLFPALLINSLSQASLSGGESLRIVLAVLLLLALVSGVCLLLKKRLGVGFATYTSFYQGSMRFNTFVALATTSALLSSAGLVIAAIIAAVMIPTLNILCVLVFSSEKGLASNLVPTLKALVTNPLILACFAGVLVNQLGGLPATFSATLGLLGQMALPLGLLSVGAALNLSALRSSGRVLYISSAIKLLLFPLIAWGVAYGFQLSELASQVLIIFAAMPTATSAYILARQLGGDAAVMAAIITAQTLFAMLTLPLVLSFVG</sequence>
<feature type="transmembrane region" description="Helical" evidence="8">
    <location>
        <begin position="157"/>
        <end position="176"/>
    </location>
</feature>
<dbReference type="GO" id="GO:0055085">
    <property type="term" value="P:transmembrane transport"/>
    <property type="evidence" value="ECO:0007669"/>
    <property type="project" value="InterPro"/>
</dbReference>
<evidence type="ECO:0000256" key="8">
    <source>
        <dbReference type="SAM" id="Phobius"/>
    </source>
</evidence>
<evidence type="ECO:0000256" key="5">
    <source>
        <dbReference type="ARBA" id="ARBA00022692"/>
    </source>
</evidence>
<keyword evidence="3" id="KW-0813">Transport</keyword>
<protein>
    <submittedName>
        <fullName evidence="9">AEC family transporter</fullName>
    </submittedName>
</protein>
<evidence type="ECO:0000313" key="9">
    <source>
        <dbReference type="EMBL" id="RAU16860.1"/>
    </source>
</evidence>
<evidence type="ECO:0000256" key="7">
    <source>
        <dbReference type="ARBA" id="ARBA00023136"/>
    </source>
</evidence>
<dbReference type="GO" id="GO:0005886">
    <property type="term" value="C:plasma membrane"/>
    <property type="evidence" value="ECO:0007669"/>
    <property type="project" value="UniProtKB-SubCell"/>
</dbReference>
<keyword evidence="4" id="KW-1003">Cell membrane</keyword>
<feature type="transmembrane region" description="Helical" evidence="8">
    <location>
        <begin position="188"/>
        <end position="209"/>
    </location>
</feature>
<dbReference type="OrthoDB" id="9805563at2"/>
<dbReference type="InterPro" id="IPR004776">
    <property type="entry name" value="Mem_transp_PIN-like"/>
</dbReference>
<keyword evidence="7 8" id="KW-0472">Membrane</keyword>
<dbReference type="RefSeq" id="WP_112160268.1">
    <property type="nucleotide sequence ID" value="NZ_QKRX01000015.1"/>
</dbReference>
<comment type="caution">
    <text evidence="9">The sequence shown here is derived from an EMBL/GenBank/DDBJ whole genome shotgun (WGS) entry which is preliminary data.</text>
</comment>
<reference evidence="9 10" key="1">
    <citation type="submission" date="2018-06" db="EMBL/GenBank/DDBJ databases">
        <title>Nitrincola tibetense sp. nov., isolated from Lake XuguoCo on Tibetan Plateau.</title>
        <authorList>
            <person name="Xing P."/>
        </authorList>
    </citation>
    <scope>NUCLEOTIDE SEQUENCE [LARGE SCALE GENOMIC DNA]</scope>
    <source>
        <strain evidence="10">xg18</strain>
    </source>
</reference>
<feature type="transmembrane region" description="Helical" evidence="8">
    <location>
        <begin position="249"/>
        <end position="269"/>
    </location>
</feature>
<feature type="transmembrane region" description="Helical" evidence="8">
    <location>
        <begin position="6"/>
        <end position="26"/>
    </location>
</feature>
<gene>
    <name evidence="9" type="ORF">DN062_15815</name>
</gene>
<dbReference type="AlphaFoldDB" id="A0A364NIK7"/>
<evidence type="ECO:0000256" key="6">
    <source>
        <dbReference type="ARBA" id="ARBA00022989"/>
    </source>
</evidence>
<feature type="transmembrane region" description="Helical" evidence="8">
    <location>
        <begin position="95"/>
        <end position="117"/>
    </location>
</feature>
<proteinExistence type="inferred from homology"/>
<dbReference type="PANTHER" id="PTHR36838:SF4">
    <property type="entry name" value="AUXIN EFFLUX CARRIER FAMILY PROTEIN"/>
    <property type="match status" value="1"/>
</dbReference>
<keyword evidence="10" id="KW-1185">Reference proteome</keyword>
<evidence type="ECO:0000256" key="1">
    <source>
        <dbReference type="ARBA" id="ARBA00004651"/>
    </source>
</evidence>
<dbReference type="Pfam" id="PF03547">
    <property type="entry name" value="Mem_trans"/>
    <property type="match status" value="1"/>
</dbReference>
<comment type="similarity">
    <text evidence="2">Belongs to the auxin efflux carrier (TC 2.A.69) family.</text>
</comment>
<keyword evidence="5 8" id="KW-0812">Transmembrane</keyword>
<dbReference type="InterPro" id="IPR038770">
    <property type="entry name" value="Na+/solute_symporter_sf"/>
</dbReference>
<feature type="transmembrane region" description="Helical" evidence="8">
    <location>
        <begin position="221"/>
        <end position="243"/>
    </location>
</feature>
<dbReference type="Proteomes" id="UP000250744">
    <property type="component" value="Unassembled WGS sequence"/>
</dbReference>
<dbReference type="Gene3D" id="1.20.1530.20">
    <property type="match status" value="1"/>
</dbReference>
<feature type="transmembrane region" description="Helical" evidence="8">
    <location>
        <begin position="123"/>
        <end position="145"/>
    </location>
</feature>